<feature type="transmembrane region" description="Helical" evidence="5">
    <location>
        <begin position="41"/>
        <end position="60"/>
    </location>
</feature>
<dbReference type="EMBL" id="KF900333">
    <property type="protein sequence ID" value="AIE91283.1"/>
    <property type="molecule type" value="Genomic_DNA"/>
</dbReference>
<accession>A0A075FJ97</accession>
<organism evidence="6">
    <name type="scientific">uncultured marine group II/III euryarchaeote AD1000_114_C07</name>
    <dbReference type="NCBI Taxonomy" id="1457719"/>
    <lineage>
        <taxon>Archaea</taxon>
        <taxon>Methanobacteriati</taxon>
        <taxon>Methanobacteriota</taxon>
        <taxon>environmental samples</taxon>
    </lineage>
</organism>
<evidence type="ECO:0000256" key="1">
    <source>
        <dbReference type="ARBA" id="ARBA00004141"/>
    </source>
</evidence>
<evidence type="ECO:0000256" key="3">
    <source>
        <dbReference type="ARBA" id="ARBA00022989"/>
    </source>
</evidence>
<keyword evidence="5" id="KW-1003">Cell membrane</keyword>
<dbReference type="Pfam" id="PF01925">
    <property type="entry name" value="TauE"/>
    <property type="match status" value="1"/>
</dbReference>
<protein>
    <recommendedName>
        <fullName evidence="5">Probable membrane transporter protein</fullName>
    </recommendedName>
</protein>
<dbReference type="AlphaFoldDB" id="A0A075FJ97"/>
<comment type="subcellular location">
    <subcellularLocation>
        <location evidence="5">Cell membrane</location>
        <topology evidence="5">Multi-pass membrane protein</topology>
    </subcellularLocation>
    <subcellularLocation>
        <location evidence="1">Membrane</location>
        <topology evidence="1">Multi-pass membrane protein</topology>
    </subcellularLocation>
</comment>
<keyword evidence="2 5" id="KW-0812">Transmembrane</keyword>
<sequence>MKKWATPKTVAATSAIFIWVNSIAGLAGAGMSGQLNLDLEILASFAFVVLIGGFIGSFYGSKISSQSTIQKLLVIVILVAASKRIWGLLILLI</sequence>
<proteinExistence type="inferred from homology"/>
<keyword evidence="4 5" id="KW-0472">Membrane</keyword>
<dbReference type="InterPro" id="IPR002781">
    <property type="entry name" value="TM_pro_TauE-like"/>
</dbReference>
<dbReference type="GO" id="GO:0005886">
    <property type="term" value="C:plasma membrane"/>
    <property type="evidence" value="ECO:0007669"/>
    <property type="project" value="UniProtKB-SubCell"/>
</dbReference>
<keyword evidence="3 5" id="KW-1133">Transmembrane helix</keyword>
<evidence type="ECO:0000313" key="6">
    <source>
        <dbReference type="EMBL" id="AIE91283.1"/>
    </source>
</evidence>
<reference evidence="6" key="1">
    <citation type="journal article" date="2014" name="Genome Biol. Evol.">
        <title>Pangenome evidence for extensive interdomain horizontal transfer affecting lineage core and shell genes in uncultured planktonic thaumarchaeota and euryarchaeota.</title>
        <authorList>
            <person name="Deschamps P."/>
            <person name="Zivanovic Y."/>
            <person name="Moreira D."/>
            <person name="Rodriguez-Valera F."/>
            <person name="Lopez-Garcia P."/>
        </authorList>
    </citation>
    <scope>NUCLEOTIDE SEQUENCE</scope>
</reference>
<evidence type="ECO:0000256" key="5">
    <source>
        <dbReference type="RuleBase" id="RU363041"/>
    </source>
</evidence>
<name>A0A075FJ97_9EURY</name>
<evidence type="ECO:0000256" key="2">
    <source>
        <dbReference type="ARBA" id="ARBA00022692"/>
    </source>
</evidence>
<feature type="transmembrane region" description="Helical" evidence="5">
    <location>
        <begin position="72"/>
        <end position="92"/>
    </location>
</feature>
<evidence type="ECO:0000256" key="4">
    <source>
        <dbReference type="ARBA" id="ARBA00023136"/>
    </source>
</evidence>
<comment type="similarity">
    <text evidence="5">Belongs to the 4-toluene sulfonate uptake permease (TSUP) (TC 2.A.102) family.</text>
</comment>